<name>A0AAD1FG63_METFU</name>
<accession>A0AAD1FG63</accession>
<evidence type="ECO:0008006" key="3">
    <source>
        <dbReference type="Google" id="ProtNLM"/>
    </source>
</evidence>
<organism evidence="1 2">
    <name type="scientific">Metapseudomonas furukawaii</name>
    <name type="common">Pseudomonas furukawaii</name>
    <dbReference type="NCBI Taxonomy" id="1149133"/>
    <lineage>
        <taxon>Bacteria</taxon>
        <taxon>Pseudomonadati</taxon>
        <taxon>Pseudomonadota</taxon>
        <taxon>Gammaproteobacteria</taxon>
        <taxon>Pseudomonadales</taxon>
        <taxon>Pseudomonadaceae</taxon>
        <taxon>Metapseudomonas</taxon>
    </lineage>
</organism>
<dbReference type="AlphaFoldDB" id="A0AAD1FG63"/>
<dbReference type="EMBL" id="AP014862">
    <property type="protein sequence ID" value="BAU74128.1"/>
    <property type="molecule type" value="Genomic_DNA"/>
</dbReference>
<gene>
    <name evidence="1" type="ORF">KF707C_24400</name>
</gene>
<dbReference type="Proteomes" id="UP000218554">
    <property type="component" value="Chromosome"/>
</dbReference>
<protein>
    <recommendedName>
        <fullName evidence="3">DUF1302 domain-containing protein</fullName>
    </recommendedName>
</protein>
<reference evidence="1 2" key="2">
    <citation type="journal article" date="2017" name="Int. J. Syst. Evol. Microbiol.">
        <title>Pseudomonas furukawaii sp. nov., a polychlorinated biphenyl-degrading bacterium isolated from biphenyl-contaminated soil in Japan.</title>
        <authorList>
            <person name="Kimura N."/>
            <person name="Watanabe T."/>
            <person name="Suenaga H."/>
            <person name="Fujihara H."/>
            <person name="Futagami T."/>
            <person name="Goto M."/>
            <person name="Hanada S."/>
            <person name="Hirose J."/>
        </authorList>
    </citation>
    <scope>NUCLEOTIDE SEQUENCE [LARGE SCALE GENOMIC DNA]</scope>
    <source>
        <strain evidence="2">DSM 10086 / NBRC 110670 / KF707</strain>
    </source>
</reference>
<keyword evidence="2" id="KW-1185">Reference proteome</keyword>
<dbReference type="KEGG" id="pfuw:KF707C_24400"/>
<sequence length="580" mass="63111">MIRPAVANKKFANKNNKRIRSMAIRNSALTRRAPHALTLAAALVAGFPSAQAFEIQTGNPDLSLRWDNTLKYSAAWRLQDPSSTLSEGQVALNQDDGDRAFDKGLISNRLDILSELDMSYRDFGARVSAAGWFDTVYQDDNDNDDPARANARSVAYDQFTDDTRHLHGGDAEILDAFVYWNGALADKATSVRLGRHGLIWGESLFFGANGIAGGMAPVDVVKAVSVPNTQFKEITRPVNQLSGTFQLTDDLSLGAFYQFEWEETRLPAAGSYFSVSDTIGEGNERLIVGAPFPPFLGGNPNSPAAFFHGNDKEAKSSGQGGLQLRYTADTTEYGLYAIQYHDKSPKLYLKPNATGPNFATGQVGEYYWVYPEEIRALGASFATTVDEFSFAGEASLRWNMPLVSNGQTVLPGVAADNDDDPLYAVGRTAHVNLNMLASLGPSFISNEASLVGEIAWNRLLSVTRNRAALDPGATDDGLGMKLVYTPTYRQVFPGIDLSVPVGISYFPLGKSAVVSSFGPDGGGDFNIGVSATYLDRVTFGLTYTHYYGAEDTNLNSATRFNFKQSLKDRDYLAFSVKTTF</sequence>
<evidence type="ECO:0000313" key="1">
    <source>
        <dbReference type="EMBL" id="BAU74128.1"/>
    </source>
</evidence>
<evidence type="ECO:0000313" key="2">
    <source>
        <dbReference type="Proteomes" id="UP000218554"/>
    </source>
</evidence>
<proteinExistence type="predicted"/>
<dbReference type="Pfam" id="PF06980">
    <property type="entry name" value="DUF1302"/>
    <property type="match status" value="1"/>
</dbReference>
<dbReference type="InterPro" id="IPR010727">
    <property type="entry name" value="DUF1302"/>
</dbReference>
<reference evidence="2" key="1">
    <citation type="submission" date="2015-05" db="EMBL/GenBank/DDBJ databases">
        <title>Draft genome sequencing of a biphenyl-degrading bacterium, Pseudomonas balearica KF707 (=NBRC110670).</title>
        <authorList>
            <person name="Kimura N."/>
            <person name="Hirose J."/>
            <person name="Watanabe T."/>
            <person name="Suenaga H."/>
            <person name="Fujihara H."/>
            <person name="Noguchi M."/>
            <person name="Hashimoto M."/>
            <person name="Shimodaira J."/>
            <person name="Tsuchikane K."/>
            <person name="Hosoyama A."/>
            <person name="Yamazoe A."/>
            <person name="Fujita N."/>
            <person name="Furukawa K."/>
        </authorList>
    </citation>
    <scope>NUCLEOTIDE SEQUENCE [LARGE SCALE GENOMIC DNA]</scope>
    <source>
        <strain evidence="2">DSM 10086 / NBRC 110670 / KF707</strain>
    </source>
</reference>